<dbReference type="Gene3D" id="1.20.1600.10">
    <property type="entry name" value="Outer membrane efflux proteins (OEP)"/>
    <property type="match status" value="1"/>
</dbReference>
<dbReference type="SUPFAM" id="SSF56954">
    <property type="entry name" value="Outer membrane efflux proteins (OEP)"/>
    <property type="match status" value="1"/>
</dbReference>
<organism evidence="3 4">
    <name type="scientific">Microvenator marinus</name>
    <dbReference type="NCBI Taxonomy" id="2600177"/>
    <lineage>
        <taxon>Bacteria</taxon>
        <taxon>Deltaproteobacteria</taxon>
        <taxon>Bradymonadales</taxon>
        <taxon>Microvenatoraceae</taxon>
        <taxon>Microvenator</taxon>
    </lineage>
</organism>
<evidence type="ECO:0000313" key="4">
    <source>
        <dbReference type="Proteomes" id="UP000321595"/>
    </source>
</evidence>
<accession>A0A5B8XKZ6</accession>
<reference evidence="3 4" key="1">
    <citation type="submission" date="2019-08" db="EMBL/GenBank/DDBJ databases">
        <authorList>
            <person name="Liang Q."/>
        </authorList>
    </citation>
    <scope>NUCLEOTIDE SEQUENCE [LARGE SCALE GENOMIC DNA]</scope>
    <source>
        <strain evidence="3 4">V1718</strain>
    </source>
</reference>
<feature type="transmembrane region" description="Helical" evidence="2">
    <location>
        <begin position="34"/>
        <end position="52"/>
    </location>
</feature>
<dbReference type="OrthoDB" id="5517922at2"/>
<evidence type="ECO:0000256" key="1">
    <source>
        <dbReference type="ARBA" id="ARBA00007613"/>
    </source>
</evidence>
<dbReference type="AlphaFoldDB" id="A0A5B8XKZ6"/>
<evidence type="ECO:0000256" key="2">
    <source>
        <dbReference type="SAM" id="Phobius"/>
    </source>
</evidence>
<dbReference type="Proteomes" id="UP000321595">
    <property type="component" value="Chromosome"/>
</dbReference>
<keyword evidence="2" id="KW-1133">Transmembrane helix</keyword>
<dbReference type="KEGG" id="bbae:FRD01_00530"/>
<keyword evidence="4" id="KW-1185">Reference proteome</keyword>
<name>A0A5B8XKZ6_9DELT</name>
<dbReference type="InterPro" id="IPR003423">
    <property type="entry name" value="OMP_efflux"/>
</dbReference>
<dbReference type="EMBL" id="CP042467">
    <property type="protein sequence ID" value="QED25771.1"/>
    <property type="molecule type" value="Genomic_DNA"/>
</dbReference>
<dbReference type="GO" id="GO:0015562">
    <property type="term" value="F:efflux transmembrane transporter activity"/>
    <property type="evidence" value="ECO:0007669"/>
    <property type="project" value="InterPro"/>
</dbReference>
<dbReference type="Pfam" id="PF02321">
    <property type="entry name" value="OEP"/>
    <property type="match status" value="1"/>
</dbReference>
<keyword evidence="2" id="KW-0472">Membrane</keyword>
<evidence type="ECO:0000313" key="3">
    <source>
        <dbReference type="EMBL" id="QED25771.1"/>
    </source>
</evidence>
<protein>
    <submittedName>
        <fullName evidence="3">TolC family protein</fullName>
    </submittedName>
</protein>
<gene>
    <name evidence="3" type="ORF">FRD01_00530</name>
</gene>
<keyword evidence="2" id="KW-0812">Transmembrane</keyword>
<proteinExistence type="inferred from homology"/>
<comment type="similarity">
    <text evidence="1">Belongs to the outer membrane factor (OMF) (TC 1.B.17) family.</text>
</comment>
<sequence length="451" mass="50457">MVPKKVIHMRCLWPWRCLVLPSWALGRCTTLLSSCSRFCFIELAMFLAIFSMPILKSPMVARIFCVFLMVVPSSLFAESWDEETFVTLAKELNSKERLAAELDLERAEVSERTAYELPSLSLEYEPLWGPELRRDEIVVGISQSVDLSGWRGALREASSLREQKAKARAALLESEIEAAVRHAFWRVRFLEEKTQLIKGVEARLKDTLGMIKARANAGDAAGLDVVRVHRQIALVAAEQARATIELEEAWGDLTAWTGVQERQSTQGNLLPDATLETTAEHPSEQILRIEEQALELEASGWGSPGFRNWEIGAGYRFEREAEAAHGVLVSLTIPLALWNIDAPLKESLEAKATLVQVEADELGRRLMAARDSASRRLQVTRDALAAMPPATEDVLLSDGVRKAYGADEANLFDVIEAMRSELELGLTRIELEWEARRAFVDLQFLNTAVVK</sequence>